<dbReference type="InterPro" id="IPR033749">
    <property type="entry name" value="Polyprenyl_synt_CS"/>
</dbReference>
<dbReference type="PANTHER" id="PTHR43281">
    <property type="entry name" value="FARNESYL DIPHOSPHATE SYNTHASE"/>
    <property type="match status" value="1"/>
</dbReference>
<dbReference type="Pfam" id="PF00348">
    <property type="entry name" value="polyprenyl_synt"/>
    <property type="match status" value="1"/>
</dbReference>
<evidence type="ECO:0000256" key="2">
    <source>
        <dbReference type="ARBA" id="ARBA00006706"/>
    </source>
</evidence>
<dbReference type="SUPFAM" id="SSF48576">
    <property type="entry name" value="Terpenoid synthases"/>
    <property type="match status" value="1"/>
</dbReference>
<evidence type="ECO:0000256" key="6">
    <source>
        <dbReference type="ARBA" id="ARBA00023229"/>
    </source>
</evidence>
<accession>A0ABR5TM00</accession>
<keyword evidence="4" id="KW-0479">Metal-binding</keyword>
<dbReference type="InterPro" id="IPR008949">
    <property type="entry name" value="Isoprenoid_synthase_dom_sf"/>
</dbReference>
<keyword evidence="9" id="KW-1185">Reference proteome</keyword>
<dbReference type="RefSeq" id="WP_066130109.1">
    <property type="nucleotide sequence ID" value="NZ_KQ959874.1"/>
</dbReference>
<gene>
    <name evidence="8" type="ORF">HMPREF1871_00716</name>
</gene>
<dbReference type="CDD" id="cd00685">
    <property type="entry name" value="Trans_IPPS_HT"/>
    <property type="match status" value="1"/>
</dbReference>
<dbReference type="Gene3D" id="1.10.600.10">
    <property type="entry name" value="Farnesyl Diphosphate Synthase"/>
    <property type="match status" value="1"/>
</dbReference>
<evidence type="ECO:0000256" key="5">
    <source>
        <dbReference type="ARBA" id="ARBA00022842"/>
    </source>
</evidence>
<proteinExistence type="inferred from homology"/>
<evidence type="ECO:0000256" key="1">
    <source>
        <dbReference type="ARBA" id="ARBA00001946"/>
    </source>
</evidence>
<sequence length="287" mass="33582">MSYIDKFIEENKEQFNYYAKSKINKMNIPTELKESILYSLISNGKKIRPLIFLMMLDYYKIEYKKYYDIALSLELIHVYSLIHDDLPAMDNDNYRWGKLTNHKKFGEDVAILSGDAMQPLAYELIVNNDYVMCSNKLQLVDLLARYSGSEGMVAGQIYDIKESNYKISSDYLKNMHKLKTGRLITLPFLFSAIVSDNLCDLKLLKRFGEELGIAYQIKDDILDYYGEFKKIGKLPSDEKKITYLSFYGIENCQKMLIEHTNEAKRISKKLNNNFLYQLSEILLKRNS</sequence>
<dbReference type="Proteomes" id="UP000070467">
    <property type="component" value="Unassembled WGS sequence"/>
</dbReference>
<organism evidence="8 9">
    <name type="scientific">Gemelliphila asaccharolytica</name>
    <dbReference type="NCBI Taxonomy" id="502393"/>
    <lineage>
        <taxon>Bacteria</taxon>
        <taxon>Bacillati</taxon>
        <taxon>Bacillota</taxon>
        <taxon>Bacilli</taxon>
        <taxon>Bacillales</taxon>
        <taxon>Gemellaceae</taxon>
        <taxon>Gemelliphila</taxon>
    </lineage>
</organism>
<comment type="caution">
    <text evidence="8">The sequence shown here is derived from an EMBL/GenBank/DDBJ whole genome shotgun (WGS) entry which is preliminary data.</text>
</comment>
<dbReference type="PANTHER" id="PTHR43281:SF1">
    <property type="entry name" value="FARNESYL DIPHOSPHATE SYNTHASE"/>
    <property type="match status" value="1"/>
</dbReference>
<evidence type="ECO:0000313" key="9">
    <source>
        <dbReference type="Proteomes" id="UP000070467"/>
    </source>
</evidence>
<name>A0ABR5TM00_9BACL</name>
<reference evidence="8 9" key="1">
    <citation type="submission" date="2016-01" db="EMBL/GenBank/DDBJ databases">
        <authorList>
            <person name="Mitreva M."/>
            <person name="Pepin K.H."/>
            <person name="Mihindukulasuriya K.A."/>
            <person name="Fulton R."/>
            <person name="Fronick C."/>
            <person name="O'Laughlin M."/>
            <person name="Miner T."/>
            <person name="Herter B."/>
            <person name="Rosa B.A."/>
            <person name="Cordes M."/>
            <person name="Tomlinson C."/>
            <person name="Wollam A."/>
            <person name="Palsikar V.B."/>
            <person name="Mardis E.R."/>
            <person name="Wilson R.K."/>
        </authorList>
    </citation>
    <scope>NUCLEOTIDE SEQUENCE [LARGE SCALE GENOMIC DNA]</scope>
    <source>
        <strain evidence="8 9">KA00071</strain>
    </source>
</reference>
<dbReference type="SFLD" id="SFLDS00005">
    <property type="entry name" value="Isoprenoid_Synthase_Type_I"/>
    <property type="match status" value="1"/>
</dbReference>
<keyword evidence="5" id="KW-0460">Magnesium</keyword>
<keyword evidence="3 7" id="KW-0808">Transferase</keyword>
<comment type="cofactor">
    <cofactor evidence="1">
        <name>Mg(2+)</name>
        <dbReference type="ChEBI" id="CHEBI:18420"/>
    </cofactor>
</comment>
<evidence type="ECO:0000256" key="3">
    <source>
        <dbReference type="ARBA" id="ARBA00022679"/>
    </source>
</evidence>
<evidence type="ECO:0000256" key="4">
    <source>
        <dbReference type="ARBA" id="ARBA00022723"/>
    </source>
</evidence>
<dbReference type="InterPro" id="IPR000092">
    <property type="entry name" value="Polyprenyl_synt"/>
</dbReference>
<evidence type="ECO:0000256" key="7">
    <source>
        <dbReference type="RuleBase" id="RU004466"/>
    </source>
</evidence>
<dbReference type="SFLD" id="SFLDG01017">
    <property type="entry name" value="Polyprenyl_Transferase_Like"/>
    <property type="match status" value="1"/>
</dbReference>
<dbReference type="PROSITE" id="PS00444">
    <property type="entry name" value="POLYPRENYL_SYNTHASE_2"/>
    <property type="match status" value="1"/>
</dbReference>
<keyword evidence="6" id="KW-0414">Isoprene biosynthesis</keyword>
<protein>
    <submittedName>
        <fullName evidence="8">Geranyltranstransferase</fullName>
    </submittedName>
</protein>
<evidence type="ECO:0000313" key="8">
    <source>
        <dbReference type="EMBL" id="KXB58050.1"/>
    </source>
</evidence>
<dbReference type="EMBL" id="LSDB01000023">
    <property type="protein sequence ID" value="KXB58050.1"/>
    <property type="molecule type" value="Genomic_DNA"/>
</dbReference>
<comment type="similarity">
    <text evidence="2 7">Belongs to the FPP/GGPP synthase family.</text>
</comment>